<proteinExistence type="predicted"/>
<keyword evidence="4" id="KW-1185">Reference proteome</keyword>
<dbReference type="InterPro" id="IPR009875">
    <property type="entry name" value="PilZ_domain"/>
</dbReference>
<gene>
    <name evidence="3" type="ORF">GCM10022276_00590</name>
</gene>
<dbReference type="EMBL" id="BAABBM010000001">
    <property type="protein sequence ID" value="GAA3885571.1"/>
    <property type="molecule type" value="Genomic_DNA"/>
</dbReference>
<accession>A0ABP7KTY6</accession>
<organism evidence="3 4">
    <name type="scientific">Sphingomonas limnosediminicola</name>
    <dbReference type="NCBI Taxonomy" id="940133"/>
    <lineage>
        <taxon>Bacteria</taxon>
        <taxon>Pseudomonadati</taxon>
        <taxon>Pseudomonadota</taxon>
        <taxon>Alphaproteobacteria</taxon>
        <taxon>Sphingomonadales</taxon>
        <taxon>Sphingomonadaceae</taxon>
        <taxon>Sphingomonas</taxon>
    </lineage>
</organism>
<dbReference type="Gene3D" id="2.40.10.220">
    <property type="entry name" value="predicted glycosyltransferase like domains"/>
    <property type="match status" value="1"/>
</dbReference>
<dbReference type="Proteomes" id="UP001500827">
    <property type="component" value="Unassembled WGS sequence"/>
</dbReference>
<evidence type="ECO:0000313" key="3">
    <source>
        <dbReference type="EMBL" id="GAA3885571.1"/>
    </source>
</evidence>
<reference evidence="4" key="1">
    <citation type="journal article" date="2019" name="Int. J. Syst. Evol. Microbiol.">
        <title>The Global Catalogue of Microorganisms (GCM) 10K type strain sequencing project: providing services to taxonomists for standard genome sequencing and annotation.</title>
        <authorList>
            <consortium name="The Broad Institute Genomics Platform"/>
            <consortium name="The Broad Institute Genome Sequencing Center for Infectious Disease"/>
            <person name="Wu L."/>
            <person name="Ma J."/>
        </authorList>
    </citation>
    <scope>NUCLEOTIDE SEQUENCE [LARGE SCALE GENOMIC DNA]</scope>
    <source>
        <strain evidence="4">JCM 17543</strain>
    </source>
</reference>
<sequence>MQPLGQPPSEQSRRGSPRSKVFLAATLEWPDRARTVVLRDLSEHGALIQGNGLVARDVPVILRRKDLSVGGHVAWVRGNLAGIAFTNSLNREVVMQHIPRAAVRQKDQPLHRRPAVTQRGMNAEERRWFEEMTRPPKDGKG</sequence>
<dbReference type="RefSeq" id="WP_344697695.1">
    <property type="nucleotide sequence ID" value="NZ_BAABBM010000001.1"/>
</dbReference>
<feature type="domain" description="PilZ" evidence="2">
    <location>
        <begin position="13"/>
        <end position="91"/>
    </location>
</feature>
<name>A0ABP7KTY6_9SPHN</name>
<dbReference type="Pfam" id="PF07238">
    <property type="entry name" value="PilZ"/>
    <property type="match status" value="1"/>
</dbReference>
<feature type="compositionally biased region" description="Basic and acidic residues" evidence="1">
    <location>
        <begin position="122"/>
        <end position="141"/>
    </location>
</feature>
<evidence type="ECO:0000313" key="4">
    <source>
        <dbReference type="Proteomes" id="UP001500827"/>
    </source>
</evidence>
<protein>
    <recommendedName>
        <fullName evidence="2">PilZ domain-containing protein</fullName>
    </recommendedName>
</protein>
<evidence type="ECO:0000256" key="1">
    <source>
        <dbReference type="SAM" id="MobiDB-lite"/>
    </source>
</evidence>
<comment type="caution">
    <text evidence="3">The sequence shown here is derived from an EMBL/GenBank/DDBJ whole genome shotgun (WGS) entry which is preliminary data.</text>
</comment>
<evidence type="ECO:0000259" key="2">
    <source>
        <dbReference type="Pfam" id="PF07238"/>
    </source>
</evidence>
<feature type="region of interest" description="Disordered" evidence="1">
    <location>
        <begin position="118"/>
        <end position="141"/>
    </location>
</feature>
<dbReference type="SUPFAM" id="SSF141371">
    <property type="entry name" value="PilZ domain-like"/>
    <property type="match status" value="1"/>
</dbReference>